<dbReference type="EMBL" id="CAJQZC010000002">
    <property type="protein sequence ID" value="CAG4890514.1"/>
    <property type="molecule type" value="Genomic_DNA"/>
</dbReference>
<evidence type="ECO:0000256" key="1">
    <source>
        <dbReference type="SAM" id="MobiDB-lite"/>
    </source>
</evidence>
<accession>A0A9N8RU22</accession>
<dbReference type="PANTHER" id="PTHR34310:SF9">
    <property type="entry name" value="BLR5716 PROTEIN"/>
    <property type="match status" value="1"/>
</dbReference>
<feature type="region of interest" description="Disordered" evidence="1">
    <location>
        <begin position="1"/>
        <end position="45"/>
    </location>
</feature>
<evidence type="ECO:0000313" key="4">
    <source>
        <dbReference type="Proteomes" id="UP000789704"/>
    </source>
</evidence>
<reference evidence="3" key="1">
    <citation type="submission" date="2021-04" db="EMBL/GenBank/DDBJ databases">
        <authorList>
            <person name="Vanwijnsberghe S."/>
        </authorList>
    </citation>
    <scope>NUCLEOTIDE SEQUENCE</scope>
    <source>
        <strain evidence="3">LMG 31841</strain>
    </source>
</reference>
<dbReference type="Pfam" id="PF04248">
    <property type="entry name" value="NTP_transf_9"/>
    <property type="match status" value="1"/>
</dbReference>
<organism evidence="3 4">
    <name type="scientific">Paraburkholderia saeva</name>
    <dbReference type="NCBI Taxonomy" id="2777537"/>
    <lineage>
        <taxon>Bacteria</taxon>
        <taxon>Pseudomonadati</taxon>
        <taxon>Pseudomonadota</taxon>
        <taxon>Betaproteobacteria</taxon>
        <taxon>Burkholderiales</taxon>
        <taxon>Burkholderiaceae</taxon>
        <taxon>Paraburkholderia</taxon>
    </lineage>
</organism>
<feature type="domain" description="DUF427" evidence="2">
    <location>
        <begin position="51"/>
        <end position="142"/>
    </location>
</feature>
<dbReference type="AlphaFoldDB" id="A0A9N8RU22"/>
<dbReference type="PANTHER" id="PTHR34310">
    <property type="entry name" value="DUF427 DOMAIN PROTEIN (AFU_ORTHOLOGUE AFUA_3G02220)"/>
    <property type="match status" value="1"/>
</dbReference>
<evidence type="ECO:0000259" key="2">
    <source>
        <dbReference type="Pfam" id="PF04248"/>
    </source>
</evidence>
<name>A0A9N8RU22_9BURK</name>
<protein>
    <recommendedName>
        <fullName evidence="2">DUF427 domain-containing protein</fullName>
    </recommendedName>
</protein>
<gene>
    <name evidence="3" type="ORF">LMG31841_01138</name>
</gene>
<sequence length="152" mass="16616">MTHDAPAGNASPNPDDATGNPSDRTVGTPCTEHGSQGGGHRVDVNTNRHRVRVIHLGVTVADTQAALTVSETGLPDVFYFPRADVNMARLERSAHTSRCPFKGEASYYHLLTEEGVVENAVWTYETPIETVQQIKGYLAFYTSKVDRIDQTS</sequence>
<proteinExistence type="predicted"/>
<keyword evidence="4" id="KW-1185">Reference proteome</keyword>
<evidence type="ECO:0000313" key="3">
    <source>
        <dbReference type="EMBL" id="CAG4890514.1"/>
    </source>
</evidence>
<dbReference type="InterPro" id="IPR007361">
    <property type="entry name" value="DUF427"/>
</dbReference>
<dbReference type="InterPro" id="IPR038694">
    <property type="entry name" value="DUF427_sf"/>
</dbReference>
<dbReference type="Gene3D" id="2.170.150.40">
    <property type="entry name" value="Domain of unknown function (DUF427)"/>
    <property type="match status" value="1"/>
</dbReference>
<comment type="caution">
    <text evidence="3">The sequence shown here is derived from an EMBL/GenBank/DDBJ whole genome shotgun (WGS) entry which is preliminary data.</text>
</comment>
<dbReference type="Proteomes" id="UP000789704">
    <property type="component" value="Unassembled WGS sequence"/>
</dbReference>